<dbReference type="Proteomes" id="UP001732780">
    <property type="component" value="Chromosome 16"/>
</dbReference>
<dbReference type="RefSeq" id="XP_074198308.1">
    <property type="nucleotide sequence ID" value="XM_074342207.1"/>
</dbReference>
<keyword evidence="1" id="KW-1185">Reference proteome</keyword>
<proteinExistence type="predicted"/>
<gene>
    <name evidence="2" type="primary">LOC141573557</name>
</gene>
<reference evidence="2" key="1">
    <citation type="submission" date="2025-08" db="UniProtKB">
        <authorList>
            <consortium name="RefSeq"/>
        </authorList>
    </citation>
    <scope>IDENTIFICATION</scope>
    <source>
        <tissue evidence="2">Blood</tissue>
    </source>
</reference>
<name>A0AC58NKI9_CAMBA</name>
<evidence type="ECO:0000313" key="2">
    <source>
        <dbReference type="RefSeq" id="XP_074198308.1"/>
    </source>
</evidence>
<organism evidence="1 2">
    <name type="scientific">Camelus bactrianus</name>
    <name type="common">Bactrian camel</name>
    <dbReference type="NCBI Taxonomy" id="9837"/>
    <lineage>
        <taxon>Eukaryota</taxon>
        <taxon>Metazoa</taxon>
        <taxon>Chordata</taxon>
        <taxon>Craniata</taxon>
        <taxon>Vertebrata</taxon>
        <taxon>Euteleostomi</taxon>
        <taxon>Mammalia</taxon>
        <taxon>Eutheria</taxon>
        <taxon>Laurasiatheria</taxon>
        <taxon>Artiodactyla</taxon>
        <taxon>Tylopoda</taxon>
        <taxon>Camelidae</taxon>
        <taxon>Camelus</taxon>
    </lineage>
</organism>
<accession>A0AC58NKI9</accession>
<protein>
    <submittedName>
        <fullName evidence="2">7-methylguanosine phosphate-specific 5'-nucleotidase-like</fullName>
    </submittedName>
</protein>
<evidence type="ECO:0000313" key="1">
    <source>
        <dbReference type="Proteomes" id="UP001732780"/>
    </source>
</evidence>
<sequence>MKATVLMRQPGLVQEIVGALRRGGGDRLQVPPGARWGRPGGVGGWLGRLLLSLCWGKPDVDYWLFSSFWMSQLKALLHHYYPVEIDPHWTIKENLPHMVEWWTKVHALLWQQKVQGFQRAPVVRVRCNTQVSCLLWKTFLPYCLEWVCSQKRRLGRSGVEFVAGRVRRDMAP</sequence>